<proteinExistence type="predicted"/>
<feature type="non-terminal residue" evidence="1">
    <location>
        <position position="57"/>
    </location>
</feature>
<gene>
    <name evidence="1" type="ORF">L9F63_024265</name>
</gene>
<evidence type="ECO:0000313" key="2">
    <source>
        <dbReference type="Proteomes" id="UP001233999"/>
    </source>
</evidence>
<dbReference type="AlphaFoldDB" id="A0AAD7ZH35"/>
<dbReference type="EMBL" id="JASPKZ010008273">
    <property type="protein sequence ID" value="KAJ9580554.1"/>
    <property type="molecule type" value="Genomic_DNA"/>
</dbReference>
<accession>A0AAD7ZH35</accession>
<comment type="caution">
    <text evidence="1">The sequence shown here is derived from an EMBL/GenBank/DDBJ whole genome shotgun (WGS) entry which is preliminary data.</text>
</comment>
<evidence type="ECO:0000313" key="1">
    <source>
        <dbReference type="EMBL" id="KAJ9580554.1"/>
    </source>
</evidence>
<dbReference type="Proteomes" id="UP001233999">
    <property type="component" value="Unassembled WGS sequence"/>
</dbReference>
<reference evidence="1" key="1">
    <citation type="journal article" date="2023" name="IScience">
        <title>Live-bearing cockroach genome reveals convergent evolutionary mechanisms linked to viviparity in insects and beyond.</title>
        <authorList>
            <person name="Fouks B."/>
            <person name="Harrison M.C."/>
            <person name="Mikhailova A.A."/>
            <person name="Marchal E."/>
            <person name="English S."/>
            <person name="Carruthers M."/>
            <person name="Jennings E.C."/>
            <person name="Chiamaka E.L."/>
            <person name="Frigard R.A."/>
            <person name="Pippel M."/>
            <person name="Attardo G.M."/>
            <person name="Benoit J.B."/>
            <person name="Bornberg-Bauer E."/>
            <person name="Tobe S.S."/>
        </authorList>
    </citation>
    <scope>NUCLEOTIDE SEQUENCE</scope>
    <source>
        <strain evidence="1">Stay&amp;Tobe</strain>
    </source>
</reference>
<name>A0AAD7ZH35_DIPPU</name>
<organism evidence="1 2">
    <name type="scientific">Diploptera punctata</name>
    <name type="common">Pacific beetle cockroach</name>
    <dbReference type="NCBI Taxonomy" id="6984"/>
    <lineage>
        <taxon>Eukaryota</taxon>
        <taxon>Metazoa</taxon>
        <taxon>Ecdysozoa</taxon>
        <taxon>Arthropoda</taxon>
        <taxon>Hexapoda</taxon>
        <taxon>Insecta</taxon>
        <taxon>Pterygota</taxon>
        <taxon>Neoptera</taxon>
        <taxon>Polyneoptera</taxon>
        <taxon>Dictyoptera</taxon>
        <taxon>Blattodea</taxon>
        <taxon>Blaberoidea</taxon>
        <taxon>Blaberidae</taxon>
        <taxon>Diplopterinae</taxon>
        <taxon>Diploptera</taxon>
    </lineage>
</organism>
<sequence>IEKSLLPLNADLTLKILLDYHSHSDFFFNCSYLFNFRCRNCSSPTHNYYYNKFNHKI</sequence>
<feature type="non-terminal residue" evidence="1">
    <location>
        <position position="1"/>
    </location>
</feature>
<reference evidence="1" key="2">
    <citation type="submission" date="2023-05" db="EMBL/GenBank/DDBJ databases">
        <authorList>
            <person name="Fouks B."/>
        </authorList>
    </citation>
    <scope>NUCLEOTIDE SEQUENCE</scope>
    <source>
        <strain evidence="1">Stay&amp;Tobe</strain>
        <tissue evidence="1">Testes</tissue>
    </source>
</reference>
<protein>
    <submittedName>
        <fullName evidence="1">Uncharacterized protein</fullName>
    </submittedName>
</protein>
<keyword evidence="2" id="KW-1185">Reference proteome</keyword>